<sequence length="142" mass="16409">MDRVGAWRTDEEIMRIHNLLYLIVFIITGYQLTPTLSDEVSSNDTSSSSYHVCADGLIVPAWKPQHNLTSWDRTFRGFVYFIALLYLFLGVSIISDRSKNGKNVFFCIVKPNEWKNNTVFCKTNACILKLREFPTEKLFGLF</sequence>
<proteinExistence type="predicted"/>
<accession>T1HXZ7</accession>
<evidence type="ECO:0000313" key="2">
    <source>
        <dbReference type="Proteomes" id="UP000015103"/>
    </source>
</evidence>
<reference evidence="1" key="1">
    <citation type="submission" date="2015-05" db="UniProtKB">
        <authorList>
            <consortium name="EnsemblMetazoa"/>
        </authorList>
    </citation>
    <scope>IDENTIFICATION</scope>
</reference>
<dbReference type="EnsemblMetazoa" id="RPRC008917-RA">
    <property type="protein sequence ID" value="RPRC008917-PA"/>
    <property type="gene ID" value="RPRC008917"/>
</dbReference>
<name>T1HXZ7_RHOPR</name>
<protein>
    <submittedName>
        <fullName evidence="1">Uncharacterized protein</fullName>
    </submittedName>
</protein>
<dbReference type="InParanoid" id="T1HXZ7"/>
<keyword evidence="2" id="KW-1185">Reference proteome</keyword>
<dbReference type="eggNOG" id="KOG1306">
    <property type="taxonomic scope" value="Eukaryota"/>
</dbReference>
<dbReference type="AlphaFoldDB" id="T1HXZ7"/>
<dbReference type="EMBL" id="ACPB03023127">
    <property type="status" value="NOT_ANNOTATED_CDS"/>
    <property type="molecule type" value="Genomic_DNA"/>
</dbReference>
<dbReference type="VEuPathDB" id="VectorBase:RPRC008917"/>
<dbReference type="STRING" id="13249.T1HXZ7"/>
<organism evidence="1 2">
    <name type="scientific">Rhodnius prolixus</name>
    <name type="common">Triatomid bug</name>
    <dbReference type="NCBI Taxonomy" id="13249"/>
    <lineage>
        <taxon>Eukaryota</taxon>
        <taxon>Metazoa</taxon>
        <taxon>Ecdysozoa</taxon>
        <taxon>Arthropoda</taxon>
        <taxon>Hexapoda</taxon>
        <taxon>Insecta</taxon>
        <taxon>Pterygota</taxon>
        <taxon>Neoptera</taxon>
        <taxon>Paraneoptera</taxon>
        <taxon>Hemiptera</taxon>
        <taxon>Heteroptera</taxon>
        <taxon>Panheteroptera</taxon>
        <taxon>Cimicomorpha</taxon>
        <taxon>Reduviidae</taxon>
        <taxon>Triatominae</taxon>
        <taxon>Rhodnius</taxon>
    </lineage>
</organism>
<dbReference type="HOGENOM" id="CLU_1818179_0_0_1"/>
<evidence type="ECO:0000313" key="1">
    <source>
        <dbReference type="EnsemblMetazoa" id="RPRC008917-PA"/>
    </source>
</evidence>
<dbReference type="Proteomes" id="UP000015103">
    <property type="component" value="Unassembled WGS sequence"/>
</dbReference>